<name>A0A318TV44_9BACL</name>
<evidence type="ECO:0000313" key="3">
    <source>
        <dbReference type="Proteomes" id="UP000247416"/>
    </source>
</evidence>
<dbReference type="AlphaFoldDB" id="A0A318TV44"/>
<dbReference type="SUPFAM" id="SSF51695">
    <property type="entry name" value="PLC-like phosphodiesterases"/>
    <property type="match status" value="1"/>
</dbReference>
<dbReference type="GO" id="GO:0006629">
    <property type="term" value="P:lipid metabolic process"/>
    <property type="evidence" value="ECO:0007669"/>
    <property type="project" value="InterPro"/>
</dbReference>
<sequence length="244" mass="27306">MKIYAHRGYSAKYPENTLAAFRAAADLPIDGVEFDVHLTKDQQVVVIHDESINRTSNGQGFVKDMTLQALRGFDYGGWFSKEFAGETIPTLSEVLTIFRDTNLRVNIELKSDIFAYAGMEELVLKEVEALGMQEQVVISSFDHEAVARVAELAPNIENAALFVNTILEIVEYQEKLPAKALHVSLPSALRRPVQEAIQRGSVVRVWTINEVEHVILLVNSGVEAIFTDEPEKMMVFIKENSVNV</sequence>
<dbReference type="GO" id="GO:0008081">
    <property type="term" value="F:phosphoric diester hydrolase activity"/>
    <property type="evidence" value="ECO:0007669"/>
    <property type="project" value="InterPro"/>
</dbReference>
<dbReference type="EMBL" id="QJTJ01000002">
    <property type="protein sequence ID" value="PYF08534.1"/>
    <property type="molecule type" value="Genomic_DNA"/>
</dbReference>
<dbReference type="InterPro" id="IPR030395">
    <property type="entry name" value="GP_PDE_dom"/>
</dbReference>
<dbReference type="PROSITE" id="PS51704">
    <property type="entry name" value="GP_PDE"/>
    <property type="match status" value="1"/>
</dbReference>
<dbReference type="Proteomes" id="UP000247416">
    <property type="component" value="Unassembled WGS sequence"/>
</dbReference>
<dbReference type="CDD" id="cd08563">
    <property type="entry name" value="GDPD_TtGDE_like"/>
    <property type="match status" value="1"/>
</dbReference>
<accession>A0A318TV44</accession>
<dbReference type="RefSeq" id="WP_107931580.1">
    <property type="nucleotide sequence ID" value="NZ_CP085009.1"/>
</dbReference>
<dbReference type="PANTHER" id="PTHR46211">
    <property type="entry name" value="GLYCEROPHOSPHORYL DIESTER PHOSPHODIESTERASE"/>
    <property type="match status" value="1"/>
</dbReference>
<dbReference type="InterPro" id="IPR017946">
    <property type="entry name" value="PLC-like_Pdiesterase_TIM-brl"/>
</dbReference>
<organism evidence="2 3">
    <name type="scientific">Ureibacillus chungkukjangi</name>
    <dbReference type="NCBI Taxonomy" id="1202712"/>
    <lineage>
        <taxon>Bacteria</taxon>
        <taxon>Bacillati</taxon>
        <taxon>Bacillota</taxon>
        <taxon>Bacilli</taxon>
        <taxon>Bacillales</taxon>
        <taxon>Caryophanaceae</taxon>
        <taxon>Ureibacillus</taxon>
    </lineage>
</organism>
<feature type="domain" description="GP-PDE" evidence="1">
    <location>
        <begin position="1"/>
        <end position="237"/>
    </location>
</feature>
<gene>
    <name evidence="2" type="ORF">BJ095_102300</name>
</gene>
<comment type="caution">
    <text evidence="2">The sequence shown here is derived from an EMBL/GenBank/DDBJ whole genome shotgun (WGS) entry which is preliminary data.</text>
</comment>
<reference evidence="2 3" key="1">
    <citation type="submission" date="2018-06" db="EMBL/GenBank/DDBJ databases">
        <title>Genomic Encyclopedia of Archaeal and Bacterial Type Strains, Phase II (KMG-II): from individual species to whole genera.</title>
        <authorList>
            <person name="Goeker M."/>
        </authorList>
    </citation>
    <scope>NUCLEOTIDE SEQUENCE [LARGE SCALE GENOMIC DNA]</scope>
    <source>
        <strain evidence="2 3">KACC 16626</strain>
    </source>
</reference>
<dbReference type="PANTHER" id="PTHR46211:SF1">
    <property type="entry name" value="GLYCEROPHOSPHODIESTER PHOSPHODIESTERASE, CYTOPLASMIC"/>
    <property type="match status" value="1"/>
</dbReference>
<dbReference type="Gene3D" id="3.20.20.190">
    <property type="entry name" value="Phosphatidylinositol (PI) phosphodiesterase"/>
    <property type="match status" value="1"/>
</dbReference>
<keyword evidence="3" id="KW-1185">Reference proteome</keyword>
<proteinExistence type="predicted"/>
<dbReference type="OrthoDB" id="384721at2"/>
<protein>
    <submittedName>
        <fullName evidence="2">Glycerophosphoryl diester phosphodiesterase</fullName>
    </submittedName>
</protein>
<dbReference type="Pfam" id="PF03009">
    <property type="entry name" value="GDPD"/>
    <property type="match status" value="1"/>
</dbReference>
<evidence type="ECO:0000313" key="2">
    <source>
        <dbReference type="EMBL" id="PYF08534.1"/>
    </source>
</evidence>
<evidence type="ECO:0000259" key="1">
    <source>
        <dbReference type="PROSITE" id="PS51704"/>
    </source>
</evidence>